<dbReference type="GO" id="GO:0055085">
    <property type="term" value="P:transmembrane transport"/>
    <property type="evidence" value="ECO:0007669"/>
    <property type="project" value="InterPro"/>
</dbReference>
<dbReference type="SUPFAM" id="SSF74653">
    <property type="entry name" value="TolA/TonB C-terminal domain"/>
    <property type="match status" value="1"/>
</dbReference>
<dbReference type="NCBIfam" id="TIGR01352">
    <property type="entry name" value="tonB_Cterm"/>
    <property type="match status" value="1"/>
</dbReference>
<sequence length="254" mass="27026">MGAGIAVVAAHAVVASAMLANPEVVPVPPESQPIMVSVVEAPVPQVAKAPETPEPPRPPQPEVQPQPPEPQVQPDPEPAPPEKVEPQPEPEPVIERPAVPAPKPKPIPKPQPKPKPKPEPARPAPPPKPVEQPPVPPAPPSGAPEGATTTQAPRQGPPRDQPELVSNIEYLGPGPAPVYPMASKRRREEGRVTVLVVISPQGLVEKATVVSSSGYPRLDDAALDALRKVRFKPYTRNGVAYTVQARIPFDFNIR</sequence>
<keyword evidence="15" id="KW-1185">Reference proteome</keyword>
<keyword evidence="10" id="KW-0735">Signal-anchor</keyword>
<feature type="compositionally biased region" description="Pro residues" evidence="11">
    <location>
        <begin position="99"/>
        <end position="113"/>
    </location>
</feature>
<evidence type="ECO:0000256" key="5">
    <source>
        <dbReference type="ARBA" id="ARBA00022519"/>
    </source>
</evidence>
<comment type="similarity">
    <text evidence="2 10">Belongs to the TonB family.</text>
</comment>
<dbReference type="GO" id="GO:0030288">
    <property type="term" value="C:outer membrane-bounded periplasmic space"/>
    <property type="evidence" value="ECO:0007669"/>
    <property type="project" value="InterPro"/>
</dbReference>
<gene>
    <name evidence="14" type="ORF">CAL13_08305</name>
</gene>
<evidence type="ECO:0000256" key="7">
    <source>
        <dbReference type="ARBA" id="ARBA00022927"/>
    </source>
</evidence>
<evidence type="ECO:0000256" key="8">
    <source>
        <dbReference type="ARBA" id="ARBA00022989"/>
    </source>
</evidence>
<keyword evidence="12" id="KW-0732">Signal</keyword>
<evidence type="ECO:0000256" key="4">
    <source>
        <dbReference type="ARBA" id="ARBA00022475"/>
    </source>
</evidence>
<comment type="subcellular location">
    <subcellularLocation>
        <location evidence="1 10">Cell inner membrane</location>
        <topology evidence="1 10">Single-pass membrane protein</topology>
        <orientation evidence="1 10">Periplasmic side</orientation>
    </subcellularLocation>
</comment>
<dbReference type="PANTHER" id="PTHR33446">
    <property type="entry name" value="PROTEIN TONB-RELATED"/>
    <property type="match status" value="1"/>
</dbReference>
<comment type="function">
    <text evidence="10">Interacts with outer membrane receptor proteins that carry out high-affinity binding and energy dependent uptake into the periplasmic space of specific substrates. It could act to transduce energy from the cytoplasmic membrane to specific energy-requiring processes in the outer membrane, resulting in the release into the periplasm of ligands bound by these outer membrane proteins.</text>
</comment>
<feature type="signal peptide" evidence="12">
    <location>
        <begin position="1"/>
        <end position="20"/>
    </location>
</feature>
<dbReference type="Gene3D" id="3.30.1150.10">
    <property type="match status" value="1"/>
</dbReference>
<evidence type="ECO:0000256" key="2">
    <source>
        <dbReference type="ARBA" id="ARBA00006555"/>
    </source>
</evidence>
<feature type="chain" id="PRO_5013366326" description="Protein TonB" evidence="12">
    <location>
        <begin position="21"/>
        <end position="254"/>
    </location>
</feature>
<evidence type="ECO:0000313" key="15">
    <source>
        <dbReference type="Proteomes" id="UP000194139"/>
    </source>
</evidence>
<proteinExistence type="inferred from homology"/>
<dbReference type="PRINTS" id="PR01374">
    <property type="entry name" value="TONBPROTEIN"/>
</dbReference>
<dbReference type="Pfam" id="PF03544">
    <property type="entry name" value="TonB_C"/>
    <property type="match status" value="1"/>
</dbReference>
<dbReference type="GO" id="GO:0098797">
    <property type="term" value="C:plasma membrane protein complex"/>
    <property type="evidence" value="ECO:0007669"/>
    <property type="project" value="TreeGrafter"/>
</dbReference>
<feature type="compositionally biased region" description="Pro residues" evidence="11">
    <location>
        <begin position="52"/>
        <end position="79"/>
    </location>
</feature>
<evidence type="ECO:0000256" key="1">
    <source>
        <dbReference type="ARBA" id="ARBA00004383"/>
    </source>
</evidence>
<dbReference type="PANTHER" id="PTHR33446:SF2">
    <property type="entry name" value="PROTEIN TONB"/>
    <property type="match status" value="1"/>
</dbReference>
<accession>A0A1W6Z5H2</accession>
<evidence type="ECO:0000256" key="6">
    <source>
        <dbReference type="ARBA" id="ARBA00022692"/>
    </source>
</evidence>
<dbReference type="GO" id="GO:0031992">
    <property type="term" value="F:energy transducer activity"/>
    <property type="evidence" value="ECO:0007669"/>
    <property type="project" value="InterPro"/>
</dbReference>
<keyword evidence="4 10" id="KW-1003">Cell membrane</keyword>
<dbReference type="InterPro" id="IPR006260">
    <property type="entry name" value="TonB/TolA_C"/>
</dbReference>
<evidence type="ECO:0000256" key="9">
    <source>
        <dbReference type="ARBA" id="ARBA00023136"/>
    </source>
</evidence>
<dbReference type="InterPro" id="IPR037682">
    <property type="entry name" value="TonB_C"/>
</dbReference>
<keyword evidence="7 10" id="KW-0653">Protein transport</keyword>
<dbReference type="EMBL" id="CP021109">
    <property type="protein sequence ID" value="ARP88607.1"/>
    <property type="molecule type" value="Genomic_DNA"/>
</dbReference>
<keyword evidence="3 10" id="KW-0813">Transport</keyword>
<dbReference type="GO" id="GO:0015031">
    <property type="term" value="P:protein transport"/>
    <property type="evidence" value="ECO:0007669"/>
    <property type="project" value="UniProtKB-UniRule"/>
</dbReference>
<dbReference type="InterPro" id="IPR051045">
    <property type="entry name" value="TonB-dependent_transducer"/>
</dbReference>
<keyword evidence="6" id="KW-0812">Transmembrane</keyword>
<evidence type="ECO:0000256" key="11">
    <source>
        <dbReference type="SAM" id="MobiDB-lite"/>
    </source>
</evidence>
<dbReference type="Proteomes" id="UP000194139">
    <property type="component" value="Chromosome"/>
</dbReference>
<evidence type="ECO:0000313" key="14">
    <source>
        <dbReference type="EMBL" id="ARP88607.1"/>
    </source>
</evidence>
<reference evidence="14 15" key="1">
    <citation type="submission" date="2017-05" db="EMBL/GenBank/DDBJ databases">
        <title>Complete and WGS of Bordetella genogroups.</title>
        <authorList>
            <person name="Spilker T."/>
            <person name="LiPuma J."/>
        </authorList>
    </citation>
    <scope>NUCLEOTIDE SEQUENCE [LARGE SCALE GENOMIC DNA]</scope>
    <source>
        <strain evidence="14 15">AU17164</strain>
    </source>
</reference>
<name>A0A1W6Z5H2_9BORD</name>
<dbReference type="InterPro" id="IPR003538">
    <property type="entry name" value="TonB"/>
</dbReference>
<keyword evidence="8" id="KW-1133">Transmembrane helix</keyword>
<keyword evidence="9" id="KW-0472">Membrane</keyword>
<feature type="region of interest" description="Disordered" evidence="11">
    <location>
        <begin position="45"/>
        <end position="184"/>
    </location>
</feature>
<evidence type="ECO:0000256" key="3">
    <source>
        <dbReference type="ARBA" id="ARBA00022448"/>
    </source>
</evidence>
<dbReference type="AlphaFoldDB" id="A0A1W6Z5H2"/>
<dbReference type="GO" id="GO:0015891">
    <property type="term" value="P:siderophore transport"/>
    <property type="evidence" value="ECO:0007669"/>
    <property type="project" value="InterPro"/>
</dbReference>
<feature type="domain" description="TonB C-terminal" evidence="13">
    <location>
        <begin position="164"/>
        <end position="254"/>
    </location>
</feature>
<evidence type="ECO:0000256" key="10">
    <source>
        <dbReference type="RuleBase" id="RU362123"/>
    </source>
</evidence>
<evidence type="ECO:0000259" key="13">
    <source>
        <dbReference type="PROSITE" id="PS52015"/>
    </source>
</evidence>
<keyword evidence="5 10" id="KW-0997">Cell inner membrane</keyword>
<organism evidence="14 15">
    <name type="scientific">Bordetella genomosp. 9</name>
    <dbReference type="NCBI Taxonomy" id="1416803"/>
    <lineage>
        <taxon>Bacteria</taxon>
        <taxon>Pseudomonadati</taxon>
        <taxon>Pseudomonadota</taxon>
        <taxon>Betaproteobacteria</taxon>
        <taxon>Burkholderiales</taxon>
        <taxon>Alcaligenaceae</taxon>
        <taxon>Bordetella</taxon>
    </lineage>
</organism>
<evidence type="ECO:0000256" key="12">
    <source>
        <dbReference type="SAM" id="SignalP"/>
    </source>
</evidence>
<dbReference type="PROSITE" id="PS52015">
    <property type="entry name" value="TONB_CTD"/>
    <property type="match status" value="1"/>
</dbReference>
<feature type="compositionally biased region" description="Pro residues" evidence="11">
    <location>
        <begin position="121"/>
        <end position="142"/>
    </location>
</feature>
<protein>
    <recommendedName>
        <fullName evidence="10">Protein TonB</fullName>
    </recommendedName>
</protein>